<dbReference type="PANTHER" id="PTHR37446:SF1">
    <property type="entry name" value="CLAUDIN"/>
    <property type="match status" value="1"/>
</dbReference>
<keyword evidence="1" id="KW-1133">Transmembrane helix</keyword>
<keyword evidence="1" id="KW-0472">Membrane</keyword>
<dbReference type="Proteomes" id="UP001328107">
    <property type="component" value="Unassembled WGS sequence"/>
</dbReference>
<protein>
    <submittedName>
        <fullName evidence="2">Uncharacterized protein</fullName>
    </submittedName>
</protein>
<feature type="transmembrane region" description="Helical" evidence="1">
    <location>
        <begin position="12"/>
        <end position="31"/>
    </location>
</feature>
<dbReference type="AlphaFoldDB" id="A0AAN4Z302"/>
<evidence type="ECO:0000256" key="1">
    <source>
        <dbReference type="SAM" id="Phobius"/>
    </source>
</evidence>
<dbReference type="Pfam" id="PF06653">
    <property type="entry name" value="Claudin_3"/>
    <property type="match status" value="1"/>
</dbReference>
<keyword evidence="1" id="KW-0812">Transmembrane</keyword>
<feature type="transmembrane region" description="Helical" evidence="1">
    <location>
        <begin position="106"/>
        <end position="129"/>
    </location>
</feature>
<feature type="transmembrane region" description="Helical" evidence="1">
    <location>
        <begin position="73"/>
        <end position="94"/>
    </location>
</feature>
<dbReference type="InterPro" id="IPR009545">
    <property type="entry name" value="Claudin-like"/>
</dbReference>
<dbReference type="EMBL" id="BTRK01000001">
    <property type="protein sequence ID" value="GMR31631.1"/>
    <property type="molecule type" value="Genomic_DNA"/>
</dbReference>
<dbReference type="PANTHER" id="PTHR37446">
    <property type="entry name" value="CLAUDIN-LIKE IN CAENORHABDITIS"/>
    <property type="match status" value="1"/>
</dbReference>
<name>A0AAN4Z302_9BILA</name>
<evidence type="ECO:0000313" key="3">
    <source>
        <dbReference type="Proteomes" id="UP001328107"/>
    </source>
</evidence>
<accession>A0AAN4Z302</accession>
<gene>
    <name evidence="2" type="ORF">PMAYCL1PPCAC_01826</name>
</gene>
<keyword evidence="3" id="KW-1185">Reference proteome</keyword>
<sequence length="178" mass="19051">MCSFIVQIGYGIMMVITLGLTAGGCFSEYWVQQENGPAHKGLFCPTSLADGKWSDPGVICNGWWDRMKAYERTVAICLFIAIVVQVFALVWNFITICACCCKSHIIHPLSAISFLNVVALAIAVIVFAINSGTAIKDFTMGLDGSVGASYIVECVALGMSILCTIAASLAICFAEKCV</sequence>
<evidence type="ECO:0000313" key="2">
    <source>
        <dbReference type="EMBL" id="GMR31631.1"/>
    </source>
</evidence>
<feature type="transmembrane region" description="Helical" evidence="1">
    <location>
        <begin position="149"/>
        <end position="174"/>
    </location>
</feature>
<proteinExistence type="predicted"/>
<reference evidence="3" key="1">
    <citation type="submission" date="2022-10" db="EMBL/GenBank/DDBJ databases">
        <title>Genome assembly of Pristionchus species.</title>
        <authorList>
            <person name="Yoshida K."/>
            <person name="Sommer R.J."/>
        </authorList>
    </citation>
    <scope>NUCLEOTIDE SEQUENCE [LARGE SCALE GENOMIC DNA]</scope>
    <source>
        <strain evidence="3">RS5460</strain>
    </source>
</reference>
<organism evidence="2 3">
    <name type="scientific">Pristionchus mayeri</name>
    <dbReference type="NCBI Taxonomy" id="1317129"/>
    <lineage>
        <taxon>Eukaryota</taxon>
        <taxon>Metazoa</taxon>
        <taxon>Ecdysozoa</taxon>
        <taxon>Nematoda</taxon>
        <taxon>Chromadorea</taxon>
        <taxon>Rhabditida</taxon>
        <taxon>Rhabditina</taxon>
        <taxon>Diplogasteromorpha</taxon>
        <taxon>Diplogasteroidea</taxon>
        <taxon>Neodiplogasteridae</taxon>
        <taxon>Pristionchus</taxon>
    </lineage>
</organism>
<comment type="caution">
    <text evidence="2">The sequence shown here is derived from an EMBL/GenBank/DDBJ whole genome shotgun (WGS) entry which is preliminary data.</text>
</comment>